<dbReference type="HOGENOM" id="CLU_2692490_0_0_1"/>
<dbReference type="InParanoid" id="K4AHK1"/>
<keyword evidence="2" id="KW-1185">Reference proteome</keyword>
<reference evidence="1" key="2">
    <citation type="submission" date="2018-08" db="UniProtKB">
        <authorList>
            <consortium name="EnsemblPlants"/>
        </authorList>
    </citation>
    <scope>IDENTIFICATION</scope>
    <source>
        <strain evidence="1">Yugu1</strain>
    </source>
</reference>
<proteinExistence type="predicted"/>
<dbReference type="EMBL" id="AGNK02005639">
    <property type="status" value="NOT_ANNOTATED_CDS"/>
    <property type="molecule type" value="Genomic_DNA"/>
</dbReference>
<dbReference type="EnsemblPlants" id="KQK89226">
    <property type="protein sequence ID" value="KQK89226"/>
    <property type="gene ID" value="SETIT_038358mg"/>
</dbReference>
<dbReference type="Gramene" id="KQK89226">
    <property type="protein sequence ID" value="KQK89226"/>
    <property type="gene ID" value="SETIT_038358mg"/>
</dbReference>
<organism evidence="1 2">
    <name type="scientific">Setaria italica</name>
    <name type="common">Foxtail millet</name>
    <name type="synonym">Panicum italicum</name>
    <dbReference type="NCBI Taxonomy" id="4555"/>
    <lineage>
        <taxon>Eukaryota</taxon>
        <taxon>Viridiplantae</taxon>
        <taxon>Streptophyta</taxon>
        <taxon>Embryophyta</taxon>
        <taxon>Tracheophyta</taxon>
        <taxon>Spermatophyta</taxon>
        <taxon>Magnoliopsida</taxon>
        <taxon>Liliopsida</taxon>
        <taxon>Poales</taxon>
        <taxon>Poaceae</taxon>
        <taxon>PACMAD clade</taxon>
        <taxon>Panicoideae</taxon>
        <taxon>Panicodae</taxon>
        <taxon>Paniceae</taxon>
        <taxon>Cenchrinae</taxon>
        <taxon>Setaria</taxon>
    </lineage>
</organism>
<name>K4AHK1_SETIT</name>
<reference evidence="2" key="1">
    <citation type="journal article" date="2012" name="Nat. Biotechnol.">
        <title>Reference genome sequence of the model plant Setaria.</title>
        <authorList>
            <person name="Bennetzen J.L."/>
            <person name="Schmutz J."/>
            <person name="Wang H."/>
            <person name="Percifield R."/>
            <person name="Hawkins J."/>
            <person name="Pontaroli A.C."/>
            <person name="Estep M."/>
            <person name="Feng L."/>
            <person name="Vaughn J.N."/>
            <person name="Grimwood J."/>
            <person name="Jenkins J."/>
            <person name="Barry K."/>
            <person name="Lindquist E."/>
            <person name="Hellsten U."/>
            <person name="Deshpande S."/>
            <person name="Wang X."/>
            <person name="Wu X."/>
            <person name="Mitros T."/>
            <person name="Triplett J."/>
            <person name="Yang X."/>
            <person name="Ye C.Y."/>
            <person name="Mauro-Herrera M."/>
            <person name="Wang L."/>
            <person name="Li P."/>
            <person name="Sharma M."/>
            <person name="Sharma R."/>
            <person name="Ronald P.C."/>
            <person name="Panaud O."/>
            <person name="Kellogg E.A."/>
            <person name="Brutnell T.P."/>
            <person name="Doust A.N."/>
            <person name="Tuskan G.A."/>
            <person name="Rokhsar D."/>
            <person name="Devos K.M."/>
        </authorList>
    </citation>
    <scope>NUCLEOTIDE SEQUENCE [LARGE SCALE GENOMIC DNA]</scope>
    <source>
        <strain evidence="2">cv. Yugu1</strain>
    </source>
</reference>
<dbReference type="AlphaFoldDB" id="K4AHK1"/>
<sequence length="74" mass="8620">MIHCIESVSWVASVQINTFVINQPLVPNYHLYQQAPLHHIEEVIVSAISPLQLRYFCLKQSRLDICAWKKETEV</sequence>
<protein>
    <submittedName>
        <fullName evidence="1">Uncharacterized protein</fullName>
    </submittedName>
</protein>
<evidence type="ECO:0000313" key="1">
    <source>
        <dbReference type="EnsemblPlants" id="KQK89226"/>
    </source>
</evidence>
<accession>K4AHK1</accession>
<dbReference type="Proteomes" id="UP000004995">
    <property type="component" value="Unassembled WGS sequence"/>
</dbReference>
<evidence type="ECO:0000313" key="2">
    <source>
        <dbReference type="Proteomes" id="UP000004995"/>
    </source>
</evidence>